<dbReference type="EMBL" id="KN832970">
    <property type="protein sequence ID" value="KIM92123.1"/>
    <property type="molecule type" value="Genomic_DNA"/>
</dbReference>
<feature type="domain" description="GIY-YIG" evidence="10">
    <location>
        <begin position="17"/>
        <end position="100"/>
    </location>
</feature>
<dbReference type="InterPro" id="IPR000305">
    <property type="entry name" value="GIY-YIG_endonuc"/>
</dbReference>
<evidence type="ECO:0000256" key="5">
    <source>
        <dbReference type="ARBA" id="ARBA00023172"/>
    </source>
</evidence>
<dbReference type="SMART" id="SM00384">
    <property type="entry name" value="AT_hook"/>
    <property type="match status" value="2"/>
</dbReference>
<evidence type="ECO:0000256" key="3">
    <source>
        <dbReference type="ARBA" id="ARBA00022763"/>
    </source>
</evidence>
<protein>
    <recommendedName>
        <fullName evidence="10">GIY-YIG domain-containing protein</fullName>
    </recommendedName>
</protein>
<gene>
    <name evidence="11" type="ORF">PILCRDRAFT_230</name>
</gene>
<dbReference type="InterPro" id="IPR027520">
    <property type="entry name" value="Slx1"/>
</dbReference>
<feature type="region of interest" description="Disordered" evidence="9">
    <location>
        <begin position="388"/>
        <end position="460"/>
    </location>
</feature>
<evidence type="ECO:0000256" key="9">
    <source>
        <dbReference type="SAM" id="MobiDB-lite"/>
    </source>
</evidence>
<dbReference type="GO" id="GO:0000724">
    <property type="term" value="P:double-strand break repair via homologous recombination"/>
    <property type="evidence" value="ECO:0007669"/>
    <property type="project" value="TreeGrafter"/>
</dbReference>
<dbReference type="InterPro" id="IPR017956">
    <property type="entry name" value="AT_hook_DNA-bd_motif"/>
</dbReference>
<evidence type="ECO:0000259" key="10">
    <source>
        <dbReference type="PROSITE" id="PS50164"/>
    </source>
</evidence>
<dbReference type="InParanoid" id="A0A0C3BZZ7"/>
<comment type="caution">
    <text evidence="8">Lacks conserved residue(s) required for the propagation of feature annotation.</text>
</comment>
<dbReference type="HAMAP" id="MF_03100">
    <property type="entry name" value="Endonuc_su_Slx1"/>
    <property type="match status" value="1"/>
</dbReference>
<dbReference type="OrthoDB" id="24645at2759"/>
<dbReference type="InterPro" id="IPR035901">
    <property type="entry name" value="GIY-YIG_endonuc_sf"/>
</dbReference>
<comment type="subcellular location">
    <subcellularLocation>
        <location evidence="8">Nucleus</location>
    </subcellularLocation>
</comment>
<evidence type="ECO:0000256" key="2">
    <source>
        <dbReference type="ARBA" id="ARBA00022759"/>
    </source>
</evidence>
<evidence type="ECO:0000256" key="8">
    <source>
        <dbReference type="HAMAP-Rule" id="MF_03100"/>
    </source>
</evidence>
<evidence type="ECO:0000313" key="11">
    <source>
        <dbReference type="EMBL" id="KIM92123.1"/>
    </source>
</evidence>
<comment type="subunit">
    <text evidence="8">Forms a heterodimer with SLX4.</text>
</comment>
<dbReference type="PANTHER" id="PTHR20208">
    <property type="entry name" value="STRUCTURE-SPECIFIC ENDONUCLEASE SUBUNIT SLX1"/>
    <property type="match status" value="1"/>
</dbReference>
<reference evidence="11 12" key="1">
    <citation type="submission" date="2014-04" db="EMBL/GenBank/DDBJ databases">
        <authorList>
            <consortium name="DOE Joint Genome Institute"/>
            <person name="Kuo A."/>
            <person name="Tarkka M."/>
            <person name="Buscot F."/>
            <person name="Kohler A."/>
            <person name="Nagy L.G."/>
            <person name="Floudas D."/>
            <person name="Copeland A."/>
            <person name="Barry K.W."/>
            <person name="Cichocki N."/>
            <person name="Veneault-Fourrey C."/>
            <person name="LaButti K."/>
            <person name="Lindquist E.A."/>
            <person name="Lipzen A."/>
            <person name="Lundell T."/>
            <person name="Morin E."/>
            <person name="Murat C."/>
            <person name="Sun H."/>
            <person name="Tunlid A."/>
            <person name="Henrissat B."/>
            <person name="Grigoriev I.V."/>
            <person name="Hibbett D.S."/>
            <person name="Martin F."/>
            <person name="Nordberg H.P."/>
            <person name="Cantor M.N."/>
            <person name="Hua S.X."/>
        </authorList>
    </citation>
    <scope>NUCLEOTIDE SEQUENCE [LARGE SCALE GENOMIC DNA]</scope>
    <source>
        <strain evidence="11 12">F 1598</strain>
    </source>
</reference>
<dbReference type="GO" id="GO:0003677">
    <property type="term" value="F:DNA binding"/>
    <property type="evidence" value="ECO:0007669"/>
    <property type="project" value="InterPro"/>
</dbReference>
<evidence type="ECO:0000256" key="6">
    <source>
        <dbReference type="ARBA" id="ARBA00023204"/>
    </source>
</evidence>
<dbReference type="PROSITE" id="PS50164">
    <property type="entry name" value="GIY_YIG"/>
    <property type="match status" value="1"/>
</dbReference>
<dbReference type="Pfam" id="PF01541">
    <property type="entry name" value="GIY-YIG"/>
    <property type="match status" value="1"/>
</dbReference>
<feature type="region of interest" description="Disordered" evidence="9">
    <location>
        <begin position="484"/>
        <end position="504"/>
    </location>
</feature>
<keyword evidence="4 8" id="KW-0378">Hydrolase</keyword>
<evidence type="ECO:0000256" key="1">
    <source>
        <dbReference type="ARBA" id="ARBA00022722"/>
    </source>
</evidence>
<evidence type="ECO:0000256" key="7">
    <source>
        <dbReference type="ARBA" id="ARBA00023242"/>
    </source>
</evidence>
<proteinExistence type="inferred from homology"/>
<dbReference type="GO" id="GO:0008821">
    <property type="term" value="F:crossover junction DNA endonuclease activity"/>
    <property type="evidence" value="ECO:0007669"/>
    <property type="project" value="TreeGrafter"/>
</dbReference>
<comment type="cofactor">
    <cofactor evidence="8">
        <name>a divalent metal cation</name>
        <dbReference type="ChEBI" id="CHEBI:60240"/>
    </cofactor>
</comment>
<keyword evidence="6 8" id="KW-0234">DNA repair</keyword>
<keyword evidence="12" id="KW-1185">Reference proteome</keyword>
<reference evidence="12" key="2">
    <citation type="submission" date="2015-01" db="EMBL/GenBank/DDBJ databases">
        <title>Evolutionary Origins and Diversification of the Mycorrhizal Mutualists.</title>
        <authorList>
            <consortium name="DOE Joint Genome Institute"/>
            <consortium name="Mycorrhizal Genomics Consortium"/>
            <person name="Kohler A."/>
            <person name="Kuo A."/>
            <person name="Nagy L.G."/>
            <person name="Floudas D."/>
            <person name="Copeland A."/>
            <person name="Barry K.W."/>
            <person name="Cichocki N."/>
            <person name="Veneault-Fourrey C."/>
            <person name="LaButti K."/>
            <person name="Lindquist E.A."/>
            <person name="Lipzen A."/>
            <person name="Lundell T."/>
            <person name="Morin E."/>
            <person name="Murat C."/>
            <person name="Riley R."/>
            <person name="Ohm R."/>
            <person name="Sun H."/>
            <person name="Tunlid A."/>
            <person name="Henrissat B."/>
            <person name="Grigoriev I.V."/>
            <person name="Hibbett D.S."/>
            <person name="Martin F."/>
        </authorList>
    </citation>
    <scope>NUCLEOTIDE SEQUENCE [LARGE SCALE GENOMIC DNA]</scope>
    <source>
        <strain evidence="12">F 1598</strain>
    </source>
</reference>
<keyword evidence="5 8" id="KW-0233">DNA recombination</keyword>
<dbReference type="Gene3D" id="3.40.1440.10">
    <property type="entry name" value="GIY-YIG endonuclease"/>
    <property type="match status" value="1"/>
</dbReference>
<dbReference type="SUPFAM" id="SSF82771">
    <property type="entry name" value="GIY-YIG endonuclease"/>
    <property type="match status" value="1"/>
</dbReference>
<name>A0A0C3BZZ7_PILCF</name>
<dbReference type="Proteomes" id="UP000054166">
    <property type="component" value="Unassembled WGS sequence"/>
</dbReference>
<evidence type="ECO:0000256" key="4">
    <source>
        <dbReference type="ARBA" id="ARBA00022801"/>
    </source>
</evidence>
<comment type="similarity">
    <text evidence="8">Belongs to the SLX1 family.</text>
</comment>
<dbReference type="InterPro" id="IPR013083">
    <property type="entry name" value="Znf_RING/FYVE/PHD"/>
</dbReference>
<evidence type="ECO:0000313" key="12">
    <source>
        <dbReference type="Proteomes" id="UP000054166"/>
    </source>
</evidence>
<dbReference type="STRING" id="765440.A0A0C3BZZ7"/>
<keyword evidence="1 8" id="KW-0540">Nuclease</keyword>
<dbReference type="FunFam" id="3.40.1440.10:FF:000006">
    <property type="entry name" value="Structure-specific endonuclease subunit SLX1"/>
    <property type="match status" value="1"/>
</dbReference>
<dbReference type="GO" id="GO:0017108">
    <property type="term" value="F:5'-flap endonuclease activity"/>
    <property type="evidence" value="ECO:0007669"/>
    <property type="project" value="InterPro"/>
</dbReference>
<keyword evidence="2 8" id="KW-0255">Endonuclease</keyword>
<sequence>MATGKSRSSLTSHIFPPFYACYLLKSIKTAHSQAIYIGSTPNPPRRLRQHNGEITQGALKTSKNRPWVMQMIIHGFPSKVAALQFEWAWQHPQISRHFRIKDGGQAVFSATIRGIKMNIQVARKMISSHPYSSWPLHVNLFTGDAVKGWQSADKAVGNSAPLPRGFTVTTELEGVDGKSGEPGSGRKGPIEVTDATFTVAYLIKHNLLLRGKKNLVCSICDESLNTYASDSLTTTLCPTPDCTSVSHLICLSNDFLNSQALVDNEVGMIPRGGHCKKCRQFVMWGDIVKGCYRRATGAAGPIPSEVEGDPDIAEGVLPQTTTKQKGRGKILKKPRQQLITAEDNSESGEFFDLGAISSATEDEIPLPTPKMRGRPRKVSLSPQRLPMEDGLVGIHGPPMPRNDPPRKAGRPRKYPHTCSLKPTTDDVLEKLPPPSVPIGTSTHKGPKAASGRPKTKTTRRRYHTAVTVPFVDESREFFDLNAISADSDDSDDGVPPAPTEMNIPGRTRVPQIIRAGPSRLPHVSQKPLLVTPARRIPNPAAEKSRITPFTRILPSSSLVSHLKVNHMRDTLYTESDIHSNNPLDLRGDAEDFTRASEKEAIASAFSLLSLLPDKRSPAQKTVAIEVSD</sequence>
<keyword evidence="7 8" id="KW-0539">Nucleus</keyword>
<accession>A0A0C3BZZ7</accession>
<dbReference type="Pfam" id="PF21202">
    <property type="entry name" value="SLX1_C"/>
    <property type="match status" value="1"/>
</dbReference>
<comment type="function">
    <text evidence="8">Catalytic subunit of the SLX1-SLX4 structure-specific endonuclease that resolves DNA secondary structures generated during DNA repair and recombination. Has endonuclease activity towards branched DNA substrates, introducing single-strand cuts in duplex DNA close to junctions with ss-DNA.</text>
</comment>
<dbReference type="Gene3D" id="3.30.40.10">
    <property type="entry name" value="Zinc/RING finger domain, C3HC4 (zinc finger)"/>
    <property type="match status" value="1"/>
</dbReference>
<keyword evidence="3 8" id="KW-0227">DNA damage</keyword>
<dbReference type="InterPro" id="IPR048749">
    <property type="entry name" value="SLX1_C"/>
</dbReference>
<organism evidence="11 12">
    <name type="scientific">Piloderma croceum (strain F 1598)</name>
    <dbReference type="NCBI Taxonomy" id="765440"/>
    <lineage>
        <taxon>Eukaryota</taxon>
        <taxon>Fungi</taxon>
        <taxon>Dikarya</taxon>
        <taxon>Basidiomycota</taxon>
        <taxon>Agaricomycotina</taxon>
        <taxon>Agaricomycetes</taxon>
        <taxon>Agaricomycetidae</taxon>
        <taxon>Atheliales</taxon>
        <taxon>Atheliaceae</taxon>
        <taxon>Piloderma</taxon>
    </lineage>
</organism>
<dbReference type="GO" id="GO:0033557">
    <property type="term" value="C:Slx1-Slx4 complex"/>
    <property type="evidence" value="ECO:0007669"/>
    <property type="project" value="UniProtKB-UniRule"/>
</dbReference>
<dbReference type="InterPro" id="IPR050381">
    <property type="entry name" value="SLX1_endonuclease"/>
</dbReference>
<dbReference type="HOGENOM" id="CLU_435522_0_0_1"/>
<dbReference type="PANTHER" id="PTHR20208:SF10">
    <property type="entry name" value="STRUCTURE-SPECIFIC ENDONUCLEASE SUBUNIT SLX1"/>
    <property type="match status" value="1"/>
</dbReference>
<dbReference type="AlphaFoldDB" id="A0A0C3BZZ7"/>
<dbReference type="CDD" id="cd10455">
    <property type="entry name" value="GIY-YIG_SLX1"/>
    <property type="match status" value="1"/>
</dbReference>